<evidence type="ECO:0000256" key="7">
    <source>
        <dbReference type="HAMAP-Rule" id="MF_00902"/>
    </source>
</evidence>
<dbReference type="Proteomes" id="UP001284601">
    <property type="component" value="Unassembled WGS sequence"/>
</dbReference>
<feature type="transmembrane region" description="Helical" evidence="7">
    <location>
        <begin position="290"/>
        <end position="310"/>
    </location>
</feature>
<name>A0ABU4HIZ1_9ACTN</name>
<comment type="function">
    <text evidence="7">Part of the twin-arginine translocation (Tat) system that transports large folded proteins containing a characteristic twin-arginine motif in their signal peptide across membranes. Together with TatB, TatC is part of a receptor directly interacting with Tat signal peptides.</text>
</comment>
<dbReference type="InterPro" id="IPR002033">
    <property type="entry name" value="TatC"/>
</dbReference>
<dbReference type="NCBIfam" id="TIGR00945">
    <property type="entry name" value="tatC"/>
    <property type="match status" value="1"/>
</dbReference>
<feature type="transmembrane region" description="Helical" evidence="7">
    <location>
        <begin position="228"/>
        <end position="255"/>
    </location>
</feature>
<feature type="transmembrane region" description="Helical" evidence="7">
    <location>
        <begin position="27"/>
        <end position="45"/>
    </location>
</feature>
<feature type="transmembrane region" description="Helical" evidence="7">
    <location>
        <begin position="181"/>
        <end position="203"/>
    </location>
</feature>
<evidence type="ECO:0000256" key="3">
    <source>
        <dbReference type="ARBA" id="ARBA00022927"/>
    </source>
</evidence>
<dbReference type="Pfam" id="PF00902">
    <property type="entry name" value="TatC"/>
    <property type="match status" value="1"/>
</dbReference>
<gene>
    <name evidence="7 8" type="primary">tatC</name>
    <name evidence="8" type="ORF">R7226_02960</name>
</gene>
<evidence type="ECO:0000256" key="2">
    <source>
        <dbReference type="ARBA" id="ARBA00022692"/>
    </source>
</evidence>
<reference evidence="8 9" key="2">
    <citation type="submission" date="2023-10" db="EMBL/GenBank/DDBJ databases">
        <authorList>
            <person name="Han X.F."/>
        </authorList>
    </citation>
    <scope>NUCLEOTIDE SEQUENCE [LARGE SCALE GENOMIC DNA]</scope>
    <source>
        <strain evidence="8 9">KCTC 39840</strain>
    </source>
</reference>
<dbReference type="HAMAP" id="MF_00902">
    <property type="entry name" value="TatC"/>
    <property type="match status" value="1"/>
</dbReference>
<accession>A0ABU4HIZ1</accession>
<sequence>MATALKPIAHDDRLTIVDHLDELRTRLMTCAIVFVVVFAVCFWQNHALLDFLNEPLKESTPTAQDAKGNGRIAQAAAAQARVAGGLDAVGDAVRAIEADPAISGTTKQALGAALPRIRAAVDALPRTTPERVPITTGVGEPFTATLTVVAYFALLISLPVLLYQAYAFILPAFSPDERRTAVPLMMMVPFLFVGGVAFGYYMVLPPAINFLQNFNDTNFDVLLQARDYYRFAAMALLSCGLIFQLPVGLLAVNRVGILSARQLRSSWRYAIVGIAVVAAILPGVDPVTTCILMVPLLLLYGLSIVLLTIADRRRGDRGDIAALEPLDGDDSEGS</sequence>
<keyword evidence="4 7" id="KW-1133">Transmembrane helix</keyword>
<evidence type="ECO:0000256" key="1">
    <source>
        <dbReference type="ARBA" id="ARBA00004141"/>
    </source>
</evidence>
<keyword evidence="7" id="KW-1003">Cell membrane</keyword>
<dbReference type="PANTHER" id="PTHR30371:SF0">
    <property type="entry name" value="SEC-INDEPENDENT PROTEIN TRANSLOCASE PROTEIN TATC, CHLOROPLASTIC-RELATED"/>
    <property type="match status" value="1"/>
</dbReference>
<proteinExistence type="inferred from homology"/>
<comment type="similarity">
    <text evidence="7">Belongs to the TatC family.</text>
</comment>
<keyword evidence="6 7" id="KW-0472">Membrane</keyword>
<keyword evidence="3 7" id="KW-0653">Protein transport</keyword>
<dbReference type="RefSeq" id="WP_318595542.1">
    <property type="nucleotide sequence ID" value="NZ_JAWSTH010000004.1"/>
</dbReference>
<evidence type="ECO:0000256" key="4">
    <source>
        <dbReference type="ARBA" id="ARBA00022989"/>
    </source>
</evidence>
<evidence type="ECO:0000313" key="8">
    <source>
        <dbReference type="EMBL" id="MDW5593281.1"/>
    </source>
</evidence>
<evidence type="ECO:0000256" key="5">
    <source>
        <dbReference type="ARBA" id="ARBA00023010"/>
    </source>
</evidence>
<dbReference type="PANTHER" id="PTHR30371">
    <property type="entry name" value="SEC-INDEPENDENT PROTEIN TRANSLOCASE PROTEIN TATC"/>
    <property type="match status" value="1"/>
</dbReference>
<keyword evidence="7" id="KW-0813">Transport</keyword>
<keyword evidence="5 7" id="KW-0811">Translocation</keyword>
<protein>
    <recommendedName>
        <fullName evidence="7">Sec-independent protein translocase protein TatC</fullName>
    </recommendedName>
</protein>
<comment type="subcellular location">
    <subcellularLocation>
        <location evidence="7">Cell membrane</location>
        <topology evidence="7">Multi-pass membrane protein</topology>
    </subcellularLocation>
    <subcellularLocation>
        <location evidence="1">Membrane</location>
        <topology evidence="1">Multi-pass membrane protein</topology>
    </subcellularLocation>
</comment>
<organism evidence="8 9">
    <name type="scientific">Conexibacter stalactiti</name>
    <dbReference type="NCBI Taxonomy" id="1940611"/>
    <lineage>
        <taxon>Bacteria</taxon>
        <taxon>Bacillati</taxon>
        <taxon>Actinomycetota</taxon>
        <taxon>Thermoleophilia</taxon>
        <taxon>Solirubrobacterales</taxon>
        <taxon>Conexibacteraceae</taxon>
        <taxon>Conexibacter</taxon>
    </lineage>
</organism>
<keyword evidence="9" id="KW-1185">Reference proteome</keyword>
<reference evidence="9" key="1">
    <citation type="submission" date="2023-07" db="EMBL/GenBank/DDBJ databases">
        <title>Conexibacter stalactiti sp. nov., isolated from stalactites in a lava cave and emended description of the genus Conexibacter.</title>
        <authorList>
            <person name="Lee S.D."/>
        </authorList>
    </citation>
    <scope>NUCLEOTIDE SEQUENCE [LARGE SCALE GENOMIC DNA]</scope>
    <source>
        <strain evidence="9">KCTC 39840</strain>
    </source>
</reference>
<feature type="transmembrane region" description="Helical" evidence="7">
    <location>
        <begin position="267"/>
        <end position="284"/>
    </location>
</feature>
<keyword evidence="2 7" id="KW-0812">Transmembrane</keyword>
<comment type="caution">
    <text evidence="8">The sequence shown here is derived from an EMBL/GenBank/DDBJ whole genome shotgun (WGS) entry which is preliminary data.</text>
</comment>
<dbReference type="EMBL" id="JAWSTH010000004">
    <property type="protein sequence ID" value="MDW5593281.1"/>
    <property type="molecule type" value="Genomic_DNA"/>
</dbReference>
<evidence type="ECO:0000256" key="6">
    <source>
        <dbReference type="ARBA" id="ARBA00023136"/>
    </source>
</evidence>
<feature type="transmembrane region" description="Helical" evidence="7">
    <location>
        <begin position="148"/>
        <end position="169"/>
    </location>
</feature>
<evidence type="ECO:0000313" key="9">
    <source>
        <dbReference type="Proteomes" id="UP001284601"/>
    </source>
</evidence>
<comment type="subunit">
    <text evidence="7">The Tat system comprises two distinct complexes: a TatABC complex, containing multiple copies of TatA, TatB and TatC subunits, and a separate TatA complex, containing only TatA subunits. Substrates initially bind to the TatABC complex, which probably triggers association of the separate TatA complex to form the active translocon.</text>
</comment>